<accession>A0A607KAQ1</accession>
<keyword evidence="3 10" id="KW-0813">Transport</keyword>
<organism evidence="13">
    <name type="scientific">Salmonella enterica subsp. enterica serovar Javiana</name>
    <dbReference type="NCBI Taxonomy" id="363569"/>
    <lineage>
        <taxon>Bacteria</taxon>
        <taxon>Pseudomonadati</taxon>
        <taxon>Pseudomonadota</taxon>
        <taxon>Gammaproteobacteria</taxon>
        <taxon>Enterobacterales</taxon>
        <taxon>Enterobacteriaceae</taxon>
        <taxon>Salmonella</taxon>
    </lineage>
</organism>
<evidence type="ECO:0000256" key="6">
    <source>
        <dbReference type="ARBA" id="ARBA00022692"/>
    </source>
</evidence>
<keyword evidence="4" id="KW-1134">Transmembrane beta strand</keyword>
<dbReference type="SUPFAM" id="SSF141729">
    <property type="entry name" value="FimD N-terminal domain-like"/>
    <property type="match status" value="1"/>
</dbReference>
<dbReference type="GO" id="GO:0015473">
    <property type="term" value="F:fimbrial usher porin activity"/>
    <property type="evidence" value="ECO:0007669"/>
    <property type="project" value="InterPro"/>
</dbReference>
<proteinExistence type="inferred from homology"/>
<feature type="chain" id="PRO_5030145438" evidence="11">
    <location>
        <begin position="31"/>
        <end position="797"/>
    </location>
</feature>
<evidence type="ECO:0000256" key="8">
    <source>
        <dbReference type="ARBA" id="ARBA00023136"/>
    </source>
</evidence>
<evidence type="ECO:0000256" key="10">
    <source>
        <dbReference type="RuleBase" id="RU003884"/>
    </source>
</evidence>
<dbReference type="GO" id="GO:0009297">
    <property type="term" value="P:pilus assembly"/>
    <property type="evidence" value="ECO:0007669"/>
    <property type="project" value="InterPro"/>
</dbReference>
<keyword evidence="8 10" id="KW-0472">Membrane</keyword>
<dbReference type="PANTHER" id="PTHR30451">
    <property type="entry name" value="OUTER MEMBRANE USHER PROTEIN"/>
    <property type="match status" value="1"/>
</dbReference>
<comment type="caution">
    <text evidence="13">The sequence shown here is derived from an EMBL/GenBank/DDBJ whole genome shotgun (WGS) entry which is preliminary data.</text>
</comment>
<evidence type="ECO:0000256" key="7">
    <source>
        <dbReference type="ARBA" id="ARBA00022729"/>
    </source>
</evidence>
<dbReference type="GO" id="GO:0009279">
    <property type="term" value="C:cell outer membrane"/>
    <property type="evidence" value="ECO:0007669"/>
    <property type="project" value="UniProtKB-SubCell"/>
</dbReference>
<evidence type="ECO:0000313" key="13">
    <source>
        <dbReference type="EMBL" id="HAC6868155.1"/>
    </source>
</evidence>
<evidence type="ECO:0000259" key="12">
    <source>
        <dbReference type="Pfam" id="PF13954"/>
    </source>
</evidence>
<dbReference type="InterPro" id="IPR018030">
    <property type="entry name" value="Fimbrial_membr_usher_CS"/>
</dbReference>
<feature type="signal peptide" evidence="11">
    <location>
        <begin position="1"/>
        <end position="30"/>
    </location>
</feature>
<dbReference type="PANTHER" id="PTHR30451:SF21">
    <property type="entry name" value="FIMBRIAL USHER DOMAIN-CONTAINING PROTEIN YDET-RELATED"/>
    <property type="match status" value="1"/>
</dbReference>
<keyword evidence="6 10" id="KW-0812">Transmembrane</keyword>
<comment type="subcellular location">
    <subcellularLocation>
        <location evidence="1 10">Cell outer membrane</location>
        <topology evidence="1 10">Multi-pass membrane protein</topology>
    </subcellularLocation>
</comment>
<dbReference type="EMBL" id="DAAMJC010000029">
    <property type="protein sequence ID" value="HAC6868155.1"/>
    <property type="molecule type" value="Genomic_DNA"/>
</dbReference>
<evidence type="ECO:0000256" key="5">
    <source>
        <dbReference type="ARBA" id="ARBA00022558"/>
    </source>
</evidence>
<dbReference type="Gene3D" id="2.60.40.2610">
    <property type="entry name" value="Outer membrane usher protein FimD, plug domain"/>
    <property type="match status" value="1"/>
</dbReference>
<name>A0A607KAQ1_SALET</name>
<reference evidence="13" key="2">
    <citation type="submission" date="2018-07" db="EMBL/GenBank/DDBJ databases">
        <authorList>
            <consortium name="NCBI Pathogen Detection Project"/>
        </authorList>
    </citation>
    <scope>NUCLEOTIDE SEQUENCE</scope>
    <source>
        <strain evidence="13">13-1023</strain>
    </source>
</reference>
<dbReference type="AlphaFoldDB" id="A0A607KAQ1"/>
<dbReference type="Gene3D" id="3.10.20.410">
    <property type="match status" value="1"/>
</dbReference>
<protein>
    <submittedName>
        <fullName evidence="13">Outer membrane usher protein PefC</fullName>
    </submittedName>
</protein>
<evidence type="ECO:0000256" key="4">
    <source>
        <dbReference type="ARBA" id="ARBA00022452"/>
    </source>
</evidence>
<dbReference type="InterPro" id="IPR037224">
    <property type="entry name" value="PapC_N_sf"/>
</dbReference>
<feature type="domain" description="PapC N-terminal" evidence="12">
    <location>
        <begin position="35"/>
        <end position="169"/>
    </location>
</feature>
<sequence length="797" mass="83713">MKNRMSRAGCCRSILAVLVALGLGAGDVRAENELDMSFIQGGNGMDRAAWAALNSNYVPGRYLVDLSLNGKDMGKYVLDITPQDSEELCLPDAWLMKAGVFLKADYVKAGYDAARQCHVLTKGEAVKVDFDVATQSLALSVPQAGLTARPENVEWDYGSSALRVNYNVNSSRGRNNTTTFGSADLKANAGYWVVNSSASGTAGDGGKNATIAMFTASRAIQALNADLLLGKTSVGDGLLGSTGTYGVTLTRNNSMRPGNLGYKPVFSGIANGSARVTLVQGSNTLYSQMVPPGPFAITDVPLYSSGDVTMTVTEESGRQSVQVFPLSVMAGQLSPGQHEFSVSAGMPDDDSDMEGPLLSASYGYGLNNLTLRAGGAVNQSWHGLTGGVVTGLGVLGAVSTEAAWATRKYDYQPAQSGSKVQLAWNRQLETTGTGLRLSWSRVLTEEFPDLSGFDPTELWVPERKTRNTRDEWNAGISQGVGGRVNLSVSGWQRSYYNESGRDTGLTGSLSTQINGVNLSLSGSQSKNTRGEQNWAASLSVSVPFTLFERRYSSSTTVTTGKGSGTGISTGISGNLTDRLSWGVSGGRDGDGGTSSFLNGNYSGDRASLGGTLNSSSTGGTSGSVSLNGSVLAMPAARSVMFSAATADTVAVVNVKDTAGVRVTSGEGRTDGNGNLVVPLNSYDLNTVTVDAGSLPLDTELSTTSQQIIPSSQAVVWMPFETLKIHRYLLQVKQQNGEYVPGGTWARDEKGTPLGFVAANGVLTMNVMTVPGTVTLGSCRIPAGKLKETDKLQQVRCE</sequence>
<dbReference type="Pfam" id="PF00577">
    <property type="entry name" value="Usher"/>
    <property type="match status" value="1"/>
</dbReference>
<dbReference type="InterPro" id="IPR025885">
    <property type="entry name" value="PapC_N"/>
</dbReference>
<evidence type="ECO:0000256" key="1">
    <source>
        <dbReference type="ARBA" id="ARBA00004571"/>
    </source>
</evidence>
<keyword evidence="7 11" id="KW-0732">Signal</keyword>
<reference evidence="13" key="1">
    <citation type="journal article" date="2018" name="Genome Biol.">
        <title>SKESA: strategic k-mer extension for scrupulous assemblies.</title>
        <authorList>
            <person name="Souvorov A."/>
            <person name="Agarwala R."/>
            <person name="Lipman D.J."/>
        </authorList>
    </citation>
    <scope>NUCLEOTIDE SEQUENCE</scope>
    <source>
        <strain evidence="13">13-1023</strain>
    </source>
</reference>
<dbReference type="PROSITE" id="PS01151">
    <property type="entry name" value="FIMBRIAL_USHER"/>
    <property type="match status" value="1"/>
</dbReference>
<comment type="similarity">
    <text evidence="2 10">Belongs to the fimbrial export usher family.</text>
</comment>
<evidence type="ECO:0000256" key="2">
    <source>
        <dbReference type="ARBA" id="ARBA00008064"/>
    </source>
</evidence>
<dbReference type="Pfam" id="PF13954">
    <property type="entry name" value="PapC_N"/>
    <property type="match status" value="1"/>
</dbReference>
<dbReference type="InterPro" id="IPR000015">
    <property type="entry name" value="Fimb_usher"/>
</dbReference>
<evidence type="ECO:0000256" key="3">
    <source>
        <dbReference type="ARBA" id="ARBA00022448"/>
    </source>
</evidence>
<dbReference type="InterPro" id="IPR042186">
    <property type="entry name" value="FimD_plug_dom"/>
</dbReference>
<keyword evidence="9 10" id="KW-0998">Cell outer membrane</keyword>
<gene>
    <name evidence="13" type="primary">pefC</name>
    <name evidence="13" type="ORF">G0D54_23975</name>
</gene>
<dbReference type="Gene3D" id="2.60.40.3110">
    <property type="match status" value="1"/>
</dbReference>
<evidence type="ECO:0000256" key="11">
    <source>
        <dbReference type="SAM" id="SignalP"/>
    </source>
</evidence>
<keyword evidence="5 10" id="KW-1029">Fimbrium biogenesis</keyword>
<evidence type="ECO:0000256" key="9">
    <source>
        <dbReference type="ARBA" id="ARBA00023237"/>
    </source>
</evidence>
<dbReference type="NCBIfam" id="NF011760">
    <property type="entry name" value="PRK15213.1"/>
    <property type="match status" value="1"/>
</dbReference>